<dbReference type="EMBL" id="BT148333">
    <property type="protein sequence ID" value="AFK48127.1"/>
    <property type="molecule type" value="mRNA"/>
</dbReference>
<organism evidence="2">
    <name type="scientific">Lotus japonicus</name>
    <name type="common">Lotus corniculatus var. japonicus</name>
    <dbReference type="NCBI Taxonomy" id="34305"/>
    <lineage>
        <taxon>Eukaryota</taxon>
        <taxon>Viridiplantae</taxon>
        <taxon>Streptophyta</taxon>
        <taxon>Embryophyta</taxon>
        <taxon>Tracheophyta</taxon>
        <taxon>Spermatophyta</taxon>
        <taxon>Magnoliopsida</taxon>
        <taxon>eudicotyledons</taxon>
        <taxon>Gunneridae</taxon>
        <taxon>Pentapetalae</taxon>
        <taxon>rosids</taxon>
        <taxon>fabids</taxon>
        <taxon>Fabales</taxon>
        <taxon>Fabaceae</taxon>
        <taxon>Papilionoideae</taxon>
        <taxon>50 kb inversion clade</taxon>
        <taxon>NPAAA clade</taxon>
        <taxon>Hologalegina</taxon>
        <taxon>robinioid clade</taxon>
        <taxon>Loteae</taxon>
        <taxon>Lotus</taxon>
    </lineage>
</organism>
<evidence type="ECO:0008006" key="3">
    <source>
        <dbReference type="Google" id="ProtNLM"/>
    </source>
</evidence>
<accession>I3T6I5</accession>
<proteinExistence type="evidence at transcript level"/>
<dbReference type="InterPro" id="IPR009057">
    <property type="entry name" value="Homeodomain-like_sf"/>
</dbReference>
<evidence type="ECO:0000313" key="2">
    <source>
        <dbReference type="EMBL" id="AFK48127.1"/>
    </source>
</evidence>
<dbReference type="CDD" id="cd00167">
    <property type="entry name" value="SANT"/>
    <property type="match status" value="1"/>
</dbReference>
<dbReference type="AlphaFoldDB" id="I3T6I5"/>
<dbReference type="SUPFAM" id="SSF46689">
    <property type="entry name" value="Homeodomain-like"/>
    <property type="match status" value="1"/>
</dbReference>
<feature type="compositionally biased region" description="Basic and acidic residues" evidence="1">
    <location>
        <begin position="78"/>
        <end position="87"/>
    </location>
</feature>
<feature type="compositionally biased region" description="Polar residues" evidence="1">
    <location>
        <begin position="200"/>
        <end position="216"/>
    </location>
</feature>
<dbReference type="InterPro" id="IPR001005">
    <property type="entry name" value="SANT/Myb"/>
</dbReference>
<sequence length="296" mass="33036">MPKRNSSVCNHPTTTPRRSPRLNPTTPDPKPSKKKSPAESRICTVGLRRSPRFVNNGVAEVPSLRRSPRFSDDQTLENEQRTPEKLSKPGNASGGSVKSARVKKGSVAKKKENSAVADEGIAVEDGGKGKGRNGVLAGKRKRGGGGEIHEGWTKEQELALQRAYYSAKPSPHFWKNVSKLVPGKSQQDCFDRIHHDYMTPPQSQPRSRAKTMNSSPLHSSQYQQVKCSSLLIRQLKDQNLSNRRASLHRSLLRSCYKIVLKLIKTVKGTYFLFLNPTLKFLLMPCSLVQHFLLRSS</sequence>
<feature type="compositionally biased region" description="Polar residues" evidence="1">
    <location>
        <begin position="1"/>
        <end position="17"/>
    </location>
</feature>
<reference evidence="2" key="1">
    <citation type="submission" date="2012-05" db="EMBL/GenBank/DDBJ databases">
        <authorList>
            <person name="Krishnakumar V."/>
            <person name="Cheung F."/>
            <person name="Xiao Y."/>
            <person name="Chan A."/>
            <person name="Moskal W.A."/>
            <person name="Town C.D."/>
        </authorList>
    </citation>
    <scope>NUCLEOTIDE SEQUENCE</scope>
</reference>
<dbReference type="PANTHER" id="PTHR14000:SF17">
    <property type="entry name" value="MYB-LIKE DOMAIN-CONTAINING PROTEIN"/>
    <property type="match status" value="1"/>
</dbReference>
<protein>
    <recommendedName>
        <fullName evidence="3">Myb-like domain-containing protein</fullName>
    </recommendedName>
</protein>
<evidence type="ECO:0000256" key="1">
    <source>
        <dbReference type="SAM" id="MobiDB-lite"/>
    </source>
</evidence>
<feature type="region of interest" description="Disordered" evidence="1">
    <location>
        <begin position="1"/>
        <end position="148"/>
    </location>
</feature>
<dbReference type="PANTHER" id="PTHR14000">
    <property type="entry name" value="FINGER CCCH DOMAIN PROTEIN, PUTATIVE (DUF3755)-RELATED"/>
    <property type="match status" value="1"/>
</dbReference>
<feature type="region of interest" description="Disordered" evidence="1">
    <location>
        <begin position="197"/>
        <end position="216"/>
    </location>
</feature>
<dbReference type="Gene3D" id="1.10.10.60">
    <property type="entry name" value="Homeodomain-like"/>
    <property type="match status" value="1"/>
</dbReference>
<name>I3T6I5_LOTJA</name>